<dbReference type="Pfam" id="PF01381">
    <property type="entry name" value="HTH_3"/>
    <property type="match status" value="1"/>
</dbReference>
<dbReference type="EMBL" id="UFYI01000007">
    <property type="protein sequence ID" value="STD21608.1"/>
    <property type="molecule type" value="Genomic_DNA"/>
</dbReference>
<dbReference type="RefSeq" id="WP_054829897.1">
    <property type="nucleotide sequence ID" value="NZ_CABGKT010000051.1"/>
</dbReference>
<sequence length="66" mass="7132">MIELTPKDMVQSLIDAGYTQSQIAEATGVAQSSICRLLTGVHTDPRISTVRALENMLRTVGESKKA</sequence>
<gene>
    <name evidence="2" type="ORF">NCTC12123_02832</name>
</gene>
<dbReference type="CDD" id="cd00093">
    <property type="entry name" value="HTH_XRE"/>
    <property type="match status" value="1"/>
</dbReference>
<dbReference type="AlphaFoldDB" id="A0A376FC93"/>
<dbReference type="Proteomes" id="UP000255163">
    <property type="component" value="Unassembled WGS sequence"/>
</dbReference>
<dbReference type="InterPro" id="IPR001387">
    <property type="entry name" value="Cro/C1-type_HTH"/>
</dbReference>
<organism evidence="2 3">
    <name type="scientific">Enterobacter asburiae</name>
    <dbReference type="NCBI Taxonomy" id="61645"/>
    <lineage>
        <taxon>Bacteria</taxon>
        <taxon>Pseudomonadati</taxon>
        <taxon>Pseudomonadota</taxon>
        <taxon>Gammaproteobacteria</taxon>
        <taxon>Enterobacterales</taxon>
        <taxon>Enterobacteriaceae</taxon>
        <taxon>Enterobacter</taxon>
        <taxon>Enterobacter cloacae complex</taxon>
    </lineage>
</organism>
<proteinExistence type="predicted"/>
<dbReference type="InterPro" id="IPR010982">
    <property type="entry name" value="Lambda_DNA-bd_dom_sf"/>
</dbReference>
<name>A0A376FC93_ENTAS</name>
<dbReference type="SUPFAM" id="SSF47413">
    <property type="entry name" value="lambda repressor-like DNA-binding domains"/>
    <property type="match status" value="1"/>
</dbReference>
<dbReference type="Gene3D" id="1.10.260.40">
    <property type="entry name" value="lambda repressor-like DNA-binding domains"/>
    <property type="match status" value="1"/>
</dbReference>
<feature type="domain" description="HTH cro/C1-type" evidence="1">
    <location>
        <begin position="16"/>
        <end position="63"/>
    </location>
</feature>
<evidence type="ECO:0000313" key="3">
    <source>
        <dbReference type="Proteomes" id="UP000255163"/>
    </source>
</evidence>
<evidence type="ECO:0000313" key="2">
    <source>
        <dbReference type="EMBL" id="STD21608.1"/>
    </source>
</evidence>
<dbReference type="PROSITE" id="PS50943">
    <property type="entry name" value="HTH_CROC1"/>
    <property type="match status" value="1"/>
</dbReference>
<dbReference type="GO" id="GO:0003677">
    <property type="term" value="F:DNA binding"/>
    <property type="evidence" value="ECO:0007669"/>
    <property type="project" value="InterPro"/>
</dbReference>
<reference evidence="2 3" key="1">
    <citation type="submission" date="2018-06" db="EMBL/GenBank/DDBJ databases">
        <authorList>
            <consortium name="Pathogen Informatics"/>
            <person name="Doyle S."/>
        </authorList>
    </citation>
    <scope>NUCLEOTIDE SEQUENCE [LARGE SCALE GENOMIC DNA]</scope>
    <source>
        <strain evidence="2 3">NCTC12123</strain>
    </source>
</reference>
<evidence type="ECO:0000259" key="1">
    <source>
        <dbReference type="PROSITE" id="PS50943"/>
    </source>
</evidence>
<protein>
    <submittedName>
        <fullName evidence="2">Helix-turn-helix</fullName>
    </submittedName>
</protein>
<accession>A0A376FC93</accession>